<evidence type="ECO:0000313" key="1">
    <source>
        <dbReference type="EMBL" id="MDR5876143.1"/>
    </source>
</evidence>
<accession>A0ABU1GGA7</accession>
<dbReference type="Gene3D" id="1.20.1290.30">
    <property type="match status" value="1"/>
</dbReference>
<name>A0ABU1GGA7_9GAMM</name>
<keyword evidence="2" id="KW-1185">Reference proteome</keyword>
<comment type="caution">
    <text evidence="1">The sequence shown here is derived from an EMBL/GenBank/DDBJ whole genome shotgun (WGS) entry which is preliminary data.</text>
</comment>
<evidence type="ECO:0000313" key="2">
    <source>
        <dbReference type="Proteomes" id="UP001269267"/>
    </source>
</evidence>
<dbReference type="Proteomes" id="UP001269267">
    <property type="component" value="Unassembled WGS sequence"/>
</dbReference>
<proteinExistence type="predicted"/>
<dbReference type="InterPro" id="IPR037210">
    <property type="entry name" value="YoaC-like_sf"/>
</dbReference>
<sequence length="258" mass="28816">MKKEDIPMDPKRVVILDDEFDGAAIKTALQVLAELANDDKNIRECVLLIPVKGNLQHTTLSAVLGENATKPLSGGKSVRFGQCSLRLETERSFKNYTKADAVLAVYADQRMMDSVDSNGNFKIVICVPHIPEAVEEWVRTWNPVMPGQQQTGAVLIDNPIVEAALESITGRINLGSRILNPRDEEAVKDAFRILRAHNEVEDPKNIRAWCIKNGWDSKGADEAMKHAAKAFNLKSKPSRYGQHWADNILTQWMNKADK</sequence>
<gene>
    <name evidence="1" type="ORF">QC815_14590</name>
</gene>
<protein>
    <submittedName>
        <fullName evidence="1">Uncharacterized protein</fullName>
    </submittedName>
</protein>
<reference evidence="1 2" key="1">
    <citation type="submission" date="2023-04" db="EMBL/GenBank/DDBJ databases">
        <title>A long-awaited taxogenomic arrangement of the family Halomonadaceae.</title>
        <authorList>
            <person name="De La Haba R."/>
            <person name="Chuvochina M."/>
            <person name="Wittouck S."/>
            <person name="Arahal D.R."/>
            <person name="Sanchez-Porro C."/>
            <person name="Hugenholtz P."/>
            <person name="Ventosa A."/>
        </authorList>
    </citation>
    <scope>NUCLEOTIDE SEQUENCE [LARGE SCALE GENOMIC DNA]</scope>
    <source>
        <strain evidence="1 2">DSM 18042</strain>
    </source>
</reference>
<organism evidence="1 2">
    <name type="scientific">Vreelandella gomseomensis</name>
    <dbReference type="NCBI Taxonomy" id="370766"/>
    <lineage>
        <taxon>Bacteria</taxon>
        <taxon>Pseudomonadati</taxon>
        <taxon>Pseudomonadota</taxon>
        <taxon>Gammaproteobacteria</taxon>
        <taxon>Oceanospirillales</taxon>
        <taxon>Halomonadaceae</taxon>
        <taxon>Vreelandella</taxon>
    </lineage>
</organism>
<dbReference type="EMBL" id="JARWAI010000011">
    <property type="protein sequence ID" value="MDR5876143.1"/>
    <property type="molecule type" value="Genomic_DNA"/>
</dbReference>
<dbReference type="RefSeq" id="WP_310540587.1">
    <property type="nucleotide sequence ID" value="NZ_JARWAI010000011.1"/>
</dbReference>